<dbReference type="AlphaFoldDB" id="A0A8J1Y3Q9"/>
<accession>A0A8J1Y3Q9</accession>
<proteinExistence type="predicted"/>
<evidence type="ECO:0000259" key="1">
    <source>
        <dbReference type="Pfam" id="PF12248"/>
    </source>
</evidence>
<dbReference type="EMBL" id="CAIIXF020000007">
    <property type="protein sequence ID" value="CAH1788307.1"/>
    <property type="molecule type" value="Genomic_DNA"/>
</dbReference>
<dbReference type="Proteomes" id="UP000749559">
    <property type="component" value="Unassembled WGS sequence"/>
</dbReference>
<evidence type="ECO:0000313" key="3">
    <source>
        <dbReference type="Proteomes" id="UP000749559"/>
    </source>
</evidence>
<feature type="non-terminal residue" evidence="2">
    <location>
        <position position="205"/>
    </location>
</feature>
<organism evidence="2 3">
    <name type="scientific">Owenia fusiformis</name>
    <name type="common">Polychaete worm</name>
    <dbReference type="NCBI Taxonomy" id="6347"/>
    <lineage>
        <taxon>Eukaryota</taxon>
        <taxon>Metazoa</taxon>
        <taxon>Spiralia</taxon>
        <taxon>Lophotrochozoa</taxon>
        <taxon>Annelida</taxon>
        <taxon>Polychaeta</taxon>
        <taxon>Sedentaria</taxon>
        <taxon>Canalipalpata</taxon>
        <taxon>Sabellida</taxon>
        <taxon>Oweniida</taxon>
        <taxon>Oweniidae</taxon>
        <taxon>Owenia</taxon>
    </lineage>
</organism>
<reference evidence="2" key="1">
    <citation type="submission" date="2022-03" db="EMBL/GenBank/DDBJ databases">
        <authorList>
            <person name="Martin C."/>
        </authorList>
    </citation>
    <scope>NUCLEOTIDE SEQUENCE</scope>
</reference>
<evidence type="ECO:0000313" key="2">
    <source>
        <dbReference type="EMBL" id="CAH1788307.1"/>
    </source>
</evidence>
<keyword evidence="3" id="KW-1185">Reference proteome</keyword>
<protein>
    <recommendedName>
        <fullName evidence="1">Farnesoic acid O-methyl transferase domain-containing protein</fullName>
    </recommendedName>
</protein>
<sequence>PVAFHTDVLRNTDKMKQFVIILACVAFIAAQTCSKQDVDDLSEEVAKLKAVLYNAFKVLEIHTPNNNKYRHKPIDVRGKSFFAFSVKACNDAHLELQLTPGNTRTNNYEIMIHGYKYNPKSGIRDNLGTMYAYESAKVLVNGKRLSCDEMRPFWVSWAGGNIEVGTGNVYGCGIFMSWKDPAPHAVNAINVMTGWGAEGDWIVLA</sequence>
<dbReference type="Pfam" id="PF12248">
    <property type="entry name" value="Methyltransf_FA"/>
    <property type="match status" value="1"/>
</dbReference>
<comment type="caution">
    <text evidence="2">The sequence shown here is derived from an EMBL/GenBank/DDBJ whole genome shotgun (WGS) entry which is preliminary data.</text>
</comment>
<dbReference type="OrthoDB" id="2142040at2759"/>
<name>A0A8J1Y3Q9_OWEFU</name>
<feature type="domain" description="Farnesoic acid O-methyl transferase" evidence="1">
    <location>
        <begin position="76"/>
        <end position="203"/>
    </location>
</feature>
<dbReference type="InterPro" id="IPR022041">
    <property type="entry name" value="Methyltransf_FA"/>
</dbReference>
<gene>
    <name evidence="2" type="ORF">OFUS_LOCUS13862</name>
</gene>